<dbReference type="InterPro" id="IPR001810">
    <property type="entry name" value="F-box_dom"/>
</dbReference>
<protein>
    <submittedName>
        <fullName evidence="2">F-box protein</fullName>
    </submittedName>
</protein>
<dbReference type="OrthoDB" id="906973at2759"/>
<dbReference type="EMBL" id="SMOL01000004">
    <property type="protein sequence ID" value="KAB2637516.1"/>
    <property type="molecule type" value="Genomic_DNA"/>
</dbReference>
<reference evidence="2 3" key="3">
    <citation type="submission" date="2019-11" db="EMBL/GenBank/DDBJ databases">
        <title>A de novo genome assembly of a pear dwarfing rootstock.</title>
        <authorList>
            <person name="Wang F."/>
            <person name="Wang J."/>
            <person name="Li S."/>
            <person name="Zhang Y."/>
            <person name="Fang M."/>
            <person name="Ma L."/>
            <person name="Zhao Y."/>
            <person name="Jiang S."/>
        </authorList>
    </citation>
    <scope>NUCLEOTIDE SEQUENCE [LARGE SCALE GENOMIC DNA]</scope>
    <source>
        <strain evidence="2">S2</strain>
        <tissue evidence="2">Leaf</tissue>
    </source>
</reference>
<evidence type="ECO:0000259" key="1">
    <source>
        <dbReference type="PROSITE" id="PS50181"/>
    </source>
</evidence>
<evidence type="ECO:0000313" key="3">
    <source>
        <dbReference type="Proteomes" id="UP000327157"/>
    </source>
</evidence>
<dbReference type="Pfam" id="PF00646">
    <property type="entry name" value="F-box"/>
    <property type="match status" value="1"/>
</dbReference>
<dbReference type="InterPro" id="IPR036047">
    <property type="entry name" value="F-box-like_dom_sf"/>
</dbReference>
<reference evidence="3" key="2">
    <citation type="submission" date="2019-10" db="EMBL/GenBank/DDBJ databases">
        <title>A de novo genome assembly of a pear dwarfing rootstock.</title>
        <authorList>
            <person name="Wang F."/>
            <person name="Wang J."/>
            <person name="Li S."/>
            <person name="Zhang Y."/>
            <person name="Fang M."/>
            <person name="Ma L."/>
            <person name="Zhao Y."/>
            <person name="Jiang S."/>
        </authorList>
    </citation>
    <scope>NUCLEOTIDE SEQUENCE [LARGE SCALE GENOMIC DNA]</scope>
</reference>
<dbReference type="PROSITE" id="PS50181">
    <property type="entry name" value="FBOX"/>
    <property type="match status" value="1"/>
</dbReference>
<dbReference type="CDD" id="cd22157">
    <property type="entry name" value="F-box_AtFBW1-like"/>
    <property type="match status" value="1"/>
</dbReference>
<dbReference type="Gene3D" id="1.20.1280.50">
    <property type="match status" value="1"/>
</dbReference>
<keyword evidence="3" id="KW-1185">Reference proteome</keyword>
<comment type="caution">
    <text evidence="2">The sequence shown here is derived from an EMBL/GenBank/DDBJ whole genome shotgun (WGS) entry which is preliminary data.</text>
</comment>
<reference evidence="2 3" key="1">
    <citation type="submission" date="2019-09" db="EMBL/GenBank/DDBJ databases">
        <authorList>
            <person name="Ou C."/>
        </authorList>
    </citation>
    <scope>NUCLEOTIDE SEQUENCE [LARGE SCALE GENOMIC DNA]</scope>
    <source>
        <strain evidence="2">S2</strain>
        <tissue evidence="2">Leaf</tissue>
    </source>
</reference>
<dbReference type="AlphaFoldDB" id="A0A5N5IBH7"/>
<accession>A0A5N5IBH7</accession>
<dbReference type="PANTHER" id="PTHR31111:SF136">
    <property type="entry name" value="F-BOX ASSOCIATED DOMAIN-CONTAINING PROTEIN"/>
    <property type="match status" value="1"/>
</dbReference>
<gene>
    <name evidence="2" type="ORF">D8674_028050</name>
</gene>
<proteinExistence type="predicted"/>
<feature type="domain" description="F-box" evidence="1">
    <location>
        <begin position="7"/>
        <end position="53"/>
    </location>
</feature>
<dbReference type="PANTHER" id="PTHR31111">
    <property type="entry name" value="BNAA05G37150D PROTEIN-RELATED"/>
    <property type="match status" value="1"/>
</dbReference>
<evidence type="ECO:0000313" key="2">
    <source>
        <dbReference type="EMBL" id="KAB2637516.1"/>
    </source>
</evidence>
<dbReference type="Proteomes" id="UP000327157">
    <property type="component" value="Chromosome 5"/>
</dbReference>
<name>A0A5N5IBH7_9ROSA</name>
<sequence length="342" mass="39866">MYSKSVAPQQVVLPFEIIIEILSLLTVESLLRFKCVCKQWRLLIQDCKFFVKHRDRTNYVLPLSYRYNQKSHKTVALSKEDFKLSCLCAGFYVELSVTSQVCRIRNPATRQVLYLPDAPKGTRTLDLAFNSLTGECKVASIYRRKAKKTGYLVGLEVITIGRDEKWRPLKYSSPNLLEYGQWLLQQSCCVKDKVEWIVHLPEIIKHGQDLCVQIQSLEPWSERITNTVLPRGVFSDLTKVSFFLWINCPAVVEVADEALNIMVLEDFKEHKWTPNITVPFNFLKDNRHLKDQIHFVKNQLYTYNLRRRSIEDIEYSQIAEEQLARHSSNLMTLKGMKPERSS</sequence>
<dbReference type="SMART" id="SM00256">
    <property type="entry name" value="FBOX"/>
    <property type="match status" value="1"/>
</dbReference>
<organism evidence="2 3">
    <name type="scientific">Pyrus ussuriensis x Pyrus communis</name>
    <dbReference type="NCBI Taxonomy" id="2448454"/>
    <lineage>
        <taxon>Eukaryota</taxon>
        <taxon>Viridiplantae</taxon>
        <taxon>Streptophyta</taxon>
        <taxon>Embryophyta</taxon>
        <taxon>Tracheophyta</taxon>
        <taxon>Spermatophyta</taxon>
        <taxon>Magnoliopsida</taxon>
        <taxon>eudicotyledons</taxon>
        <taxon>Gunneridae</taxon>
        <taxon>Pentapetalae</taxon>
        <taxon>rosids</taxon>
        <taxon>fabids</taxon>
        <taxon>Rosales</taxon>
        <taxon>Rosaceae</taxon>
        <taxon>Amygdaloideae</taxon>
        <taxon>Maleae</taxon>
        <taxon>Pyrus</taxon>
    </lineage>
</organism>
<dbReference type="SUPFAM" id="SSF81383">
    <property type="entry name" value="F-box domain"/>
    <property type="match status" value="1"/>
</dbReference>